<proteinExistence type="inferred from homology"/>
<evidence type="ECO:0000256" key="4">
    <source>
        <dbReference type="ARBA" id="ARBA00022679"/>
    </source>
</evidence>
<dbReference type="Gene3D" id="2.40.50.140">
    <property type="entry name" value="Nucleic acid-binding proteins"/>
    <property type="match status" value="1"/>
</dbReference>
<keyword evidence="7" id="KW-0479">Metal-binding</keyword>
<evidence type="ECO:0000256" key="13">
    <source>
        <dbReference type="ARBA" id="ARBA00022932"/>
    </source>
</evidence>
<dbReference type="EC" id="6.5.1.1" evidence="2"/>
<evidence type="ECO:0000256" key="15">
    <source>
        <dbReference type="ARBA" id="ARBA00023172"/>
    </source>
</evidence>
<dbReference type="InterPro" id="IPR014145">
    <property type="entry name" value="LigD_pol_dom"/>
</dbReference>
<feature type="region of interest" description="Disordered" evidence="23">
    <location>
        <begin position="950"/>
        <end position="971"/>
    </location>
</feature>
<keyword evidence="9" id="KW-0227">DNA damage</keyword>
<keyword evidence="13" id="KW-0239">DNA-directed DNA polymerase</keyword>
<dbReference type="GO" id="GO:0006310">
    <property type="term" value="P:DNA recombination"/>
    <property type="evidence" value="ECO:0007669"/>
    <property type="project" value="UniProtKB-KW"/>
</dbReference>
<dbReference type="InterPro" id="IPR052171">
    <property type="entry name" value="NHEJ_LigD"/>
</dbReference>
<dbReference type="InterPro" id="IPR012309">
    <property type="entry name" value="DNA_ligase_ATP-dep_C"/>
</dbReference>
<evidence type="ECO:0000256" key="1">
    <source>
        <dbReference type="ARBA" id="ARBA00001936"/>
    </source>
</evidence>
<feature type="compositionally biased region" description="Basic and acidic residues" evidence="23">
    <location>
        <begin position="950"/>
        <end position="960"/>
    </location>
</feature>
<evidence type="ECO:0000256" key="22">
    <source>
        <dbReference type="ARBA" id="ARBA00049990"/>
    </source>
</evidence>
<evidence type="ECO:0000256" key="3">
    <source>
        <dbReference type="ARBA" id="ARBA00022598"/>
    </source>
</evidence>
<keyword evidence="12" id="KW-0067">ATP-binding</keyword>
<keyword evidence="17" id="KW-0464">Manganese</keyword>
<dbReference type="GO" id="GO:0046872">
    <property type="term" value="F:metal ion binding"/>
    <property type="evidence" value="ECO:0007669"/>
    <property type="project" value="UniProtKB-KW"/>
</dbReference>
<reference evidence="25 26" key="1">
    <citation type="journal article" date="2019" name="Nat. Microbiol.">
        <title>Mediterranean grassland soil C-N compound turnover is dependent on rainfall and depth, and is mediated by genomically divergent microorganisms.</title>
        <authorList>
            <person name="Diamond S."/>
            <person name="Andeer P.F."/>
            <person name="Li Z."/>
            <person name="Crits-Christoph A."/>
            <person name="Burstein D."/>
            <person name="Anantharaman K."/>
            <person name="Lane K.R."/>
            <person name="Thomas B.C."/>
            <person name="Pan C."/>
            <person name="Northen T.R."/>
            <person name="Banfield J.F."/>
        </authorList>
    </citation>
    <scope>NUCLEOTIDE SEQUENCE [LARGE SCALE GENOMIC DNA]</scope>
    <source>
        <strain evidence="25">NP_3</strain>
    </source>
</reference>
<keyword evidence="18" id="KW-0511">Multifunctional enzyme</keyword>
<evidence type="ECO:0000256" key="6">
    <source>
        <dbReference type="ARBA" id="ARBA00022722"/>
    </source>
</evidence>
<dbReference type="InterPro" id="IPR014146">
    <property type="entry name" value="LigD_ligase_dom"/>
</dbReference>
<accession>A0A537JY38</accession>
<evidence type="ECO:0000256" key="8">
    <source>
        <dbReference type="ARBA" id="ARBA00022741"/>
    </source>
</evidence>
<dbReference type="Pfam" id="PF13298">
    <property type="entry name" value="LigD_N"/>
    <property type="match status" value="1"/>
</dbReference>
<evidence type="ECO:0000259" key="24">
    <source>
        <dbReference type="PROSITE" id="PS50160"/>
    </source>
</evidence>
<evidence type="ECO:0000256" key="18">
    <source>
        <dbReference type="ARBA" id="ARBA00023268"/>
    </source>
</evidence>
<dbReference type="GO" id="GO:0003677">
    <property type="term" value="F:DNA binding"/>
    <property type="evidence" value="ECO:0007669"/>
    <property type="project" value="UniProtKB-KW"/>
</dbReference>
<comment type="similarity">
    <text evidence="21">In the C-terminal section; belongs to the ATP-dependent DNA ligase family.</text>
</comment>
<evidence type="ECO:0000256" key="17">
    <source>
        <dbReference type="ARBA" id="ARBA00023211"/>
    </source>
</evidence>
<organism evidence="25 26">
    <name type="scientific">Candidatus Segetimicrobium genomatis</name>
    <dbReference type="NCBI Taxonomy" id="2569760"/>
    <lineage>
        <taxon>Bacteria</taxon>
        <taxon>Bacillati</taxon>
        <taxon>Candidatus Sysuimicrobiota</taxon>
        <taxon>Candidatus Sysuimicrobiia</taxon>
        <taxon>Candidatus Sysuimicrobiales</taxon>
        <taxon>Candidatus Segetimicrobiaceae</taxon>
        <taxon>Candidatus Segetimicrobium</taxon>
    </lineage>
</organism>
<evidence type="ECO:0000256" key="7">
    <source>
        <dbReference type="ARBA" id="ARBA00022723"/>
    </source>
</evidence>
<keyword evidence="4" id="KW-0808">Transferase</keyword>
<keyword evidence="6" id="KW-0540">Nuclease</keyword>
<keyword evidence="16" id="KW-0234">DNA repair</keyword>
<sequence>MGLEDYRRKRRFTDTPEPQGAPGAQSAHPRFVVQEHHARNVHWDLRLEMEGVLRSWAIPKGPSLDPADKRLAVLVEDHPIEYGDFEGVIPPGNYGAGTVMLWDRGSYGCVEGDPAEAFRSGKLTLLFAGEKLRGEFHFVRTKRNNGRDWLLFKGNDQFATPGYDPSGTRSVKSGRLIEAIRADQDARWTPSAAPRAASGHRADPAGSDPQATAAARRKGGPPPAPGATSAAEPRAGADPRGGAQRRKGAPALNMAPARKGGARDPFPVPFRPMLAQAADRPFDRAGWLFEIKWDGVRALGFVRRLGASQEIALYSRTLNRINAQFPEVVESLAHLDGDGAVLDGEIIAPDERGKPSFARMQERFHLEQASEVREAAERIPVVYAVFDCLYWGGRDLRARPLAERRRRLEELALPAGMLRSDTLEGEGLTLFEAARQQGLEGIIAKKAASPYRPGSRSADWVKIKVRRTLEAVVGGITRGKGYRKGTFGALVLGQHDPRTRALVHIGQTGGGLKDADLRLLRERLDPLITEISPFAEVPDTLQPANWVRPEVVVEVEYGERTPDGKLRAPVFLGVRDDVPAEDVVLPPDAVPQADHGGAPAAPPVPLAPAAVQKRAAPANVPPLPEGSYSNLDKIFFPELGLTKGDVIAYYHTMAPVLLPHLKDRPLTLRRWPNGIHGEDFFHKDILDAPRFVRTVRIWSDQGDRDIRMVVCDDEATLLWLAQMGCIEMHAWFSRITPIPGRGRNRPGTTFDASEAAIEASALNVPDFVVFDIDPFLFPEGTGPTRRHGELDPDYTRRGFEAARQAALWLHEALEGLGLRAYLKTSGKTGLHAFVPIARRYTFAQTHAFAKTVATWLEQQHPEALTTAWAVPQRVGKVFLDYNQNVRGKTLAGVYSLRPVPQATVSVPVTWEELRAGFDPLEWTITTVVGRLERAGDLWADVAKHAQRLEPRAKKAGRREAWTTGRADPSEE</sequence>
<comment type="caution">
    <text evidence="25">The sequence shown here is derived from an EMBL/GenBank/DDBJ whole genome shotgun (WGS) entry which is preliminary data.</text>
</comment>
<keyword evidence="11" id="KW-0269">Exonuclease</keyword>
<dbReference type="PANTHER" id="PTHR42705">
    <property type="entry name" value="BIFUNCTIONAL NON-HOMOLOGOUS END JOINING PROTEIN LIGD"/>
    <property type="match status" value="1"/>
</dbReference>
<evidence type="ECO:0000256" key="9">
    <source>
        <dbReference type="ARBA" id="ARBA00022763"/>
    </source>
</evidence>
<evidence type="ECO:0000256" key="19">
    <source>
        <dbReference type="ARBA" id="ARBA00029943"/>
    </source>
</evidence>
<feature type="region of interest" description="Disordered" evidence="23">
    <location>
        <begin position="182"/>
        <end position="265"/>
    </location>
</feature>
<dbReference type="GO" id="GO:0003910">
    <property type="term" value="F:DNA ligase (ATP) activity"/>
    <property type="evidence" value="ECO:0007669"/>
    <property type="project" value="UniProtKB-EC"/>
</dbReference>
<dbReference type="Pfam" id="PF04679">
    <property type="entry name" value="DNA_ligase_A_C"/>
    <property type="match status" value="1"/>
</dbReference>
<evidence type="ECO:0000256" key="14">
    <source>
        <dbReference type="ARBA" id="ARBA00023125"/>
    </source>
</evidence>
<dbReference type="InterPro" id="IPR012340">
    <property type="entry name" value="NA-bd_OB-fold"/>
</dbReference>
<dbReference type="Gene3D" id="3.30.470.30">
    <property type="entry name" value="DNA ligase/mRNA capping enzyme"/>
    <property type="match status" value="1"/>
</dbReference>
<evidence type="ECO:0000256" key="10">
    <source>
        <dbReference type="ARBA" id="ARBA00022801"/>
    </source>
</evidence>
<dbReference type="SUPFAM" id="SSF50249">
    <property type="entry name" value="Nucleic acid-binding proteins"/>
    <property type="match status" value="1"/>
</dbReference>
<evidence type="ECO:0000256" key="12">
    <source>
        <dbReference type="ARBA" id="ARBA00022840"/>
    </source>
</evidence>
<dbReference type="Gene3D" id="3.30.1490.70">
    <property type="match status" value="1"/>
</dbReference>
<evidence type="ECO:0000256" key="21">
    <source>
        <dbReference type="ARBA" id="ARBA00049981"/>
    </source>
</evidence>
<dbReference type="SUPFAM" id="SSF56091">
    <property type="entry name" value="DNA ligase/mRNA capping enzyme, catalytic domain"/>
    <property type="match status" value="1"/>
</dbReference>
<evidence type="ECO:0000256" key="5">
    <source>
        <dbReference type="ARBA" id="ARBA00022695"/>
    </source>
</evidence>
<dbReference type="NCBIfam" id="TIGR02777">
    <property type="entry name" value="LigD_PE_dom"/>
    <property type="match status" value="1"/>
</dbReference>
<dbReference type="GO" id="GO:0005524">
    <property type="term" value="F:ATP binding"/>
    <property type="evidence" value="ECO:0007669"/>
    <property type="project" value="UniProtKB-KW"/>
</dbReference>
<dbReference type="GO" id="GO:0006281">
    <property type="term" value="P:DNA repair"/>
    <property type="evidence" value="ECO:0007669"/>
    <property type="project" value="UniProtKB-KW"/>
</dbReference>
<dbReference type="InterPro" id="IPR012310">
    <property type="entry name" value="DNA_ligase_ATP-dep_cent"/>
</dbReference>
<dbReference type="NCBIfam" id="TIGR02779">
    <property type="entry name" value="NHEJ_ligase_lig"/>
    <property type="match status" value="1"/>
</dbReference>
<dbReference type="CDD" id="cd04861">
    <property type="entry name" value="LigD_Pol_like"/>
    <property type="match status" value="1"/>
</dbReference>
<protein>
    <recommendedName>
        <fullName evidence="2">DNA ligase (ATP)</fullName>
        <ecNumber evidence="2">6.5.1.1</ecNumber>
    </recommendedName>
    <alternativeName>
        <fullName evidence="19">NHEJ DNA polymerase</fullName>
    </alternativeName>
</protein>
<dbReference type="Pfam" id="PF21686">
    <property type="entry name" value="LigD_Prim-Pol"/>
    <property type="match status" value="1"/>
</dbReference>
<dbReference type="GO" id="GO:0004527">
    <property type="term" value="F:exonuclease activity"/>
    <property type="evidence" value="ECO:0007669"/>
    <property type="project" value="UniProtKB-KW"/>
</dbReference>
<dbReference type="Pfam" id="PF01068">
    <property type="entry name" value="DNA_ligase_A_M"/>
    <property type="match status" value="1"/>
</dbReference>
<dbReference type="GO" id="GO:0003887">
    <property type="term" value="F:DNA-directed DNA polymerase activity"/>
    <property type="evidence" value="ECO:0007669"/>
    <property type="project" value="UniProtKB-KW"/>
</dbReference>
<keyword evidence="5" id="KW-0548">Nucleotidyltransferase</keyword>
<comment type="catalytic activity">
    <reaction evidence="20">
        <text>ATP + (deoxyribonucleotide)n-3'-hydroxyl + 5'-phospho-(deoxyribonucleotide)m = (deoxyribonucleotide)n+m + AMP + diphosphate.</text>
        <dbReference type="EC" id="6.5.1.1"/>
    </reaction>
</comment>
<dbReference type="EMBL" id="VBAK01000140">
    <property type="protein sequence ID" value="TMI88415.1"/>
    <property type="molecule type" value="Genomic_DNA"/>
</dbReference>
<dbReference type="PROSITE" id="PS50160">
    <property type="entry name" value="DNA_LIGASE_A3"/>
    <property type="match status" value="1"/>
</dbReference>
<dbReference type="Gene3D" id="3.90.920.10">
    <property type="entry name" value="DNA primase, PRIM domain"/>
    <property type="match status" value="1"/>
</dbReference>
<keyword evidence="10" id="KW-0378">Hydrolase</keyword>
<evidence type="ECO:0000256" key="2">
    <source>
        <dbReference type="ARBA" id="ARBA00012727"/>
    </source>
</evidence>
<dbReference type="CDD" id="cd07971">
    <property type="entry name" value="OBF_DNA_ligase_LigD"/>
    <property type="match status" value="1"/>
</dbReference>
<dbReference type="Proteomes" id="UP000318509">
    <property type="component" value="Unassembled WGS sequence"/>
</dbReference>
<keyword evidence="3" id="KW-0436">Ligase</keyword>
<keyword evidence="14" id="KW-0238">DNA-binding</keyword>
<gene>
    <name evidence="25" type="ORF">E6H00_12735</name>
</gene>
<feature type="domain" description="ATP-dependent DNA ligase family profile" evidence="24">
    <location>
        <begin position="374"/>
        <end position="496"/>
    </location>
</feature>
<dbReference type="CDD" id="cd07906">
    <property type="entry name" value="Adenylation_DNA_ligase_LigD_LigC"/>
    <property type="match status" value="1"/>
</dbReference>
<comment type="cofactor">
    <cofactor evidence="1">
        <name>Mn(2+)</name>
        <dbReference type="ChEBI" id="CHEBI:29035"/>
    </cofactor>
</comment>
<keyword evidence="8" id="KW-0547">Nucleotide-binding</keyword>
<dbReference type="PANTHER" id="PTHR42705:SF2">
    <property type="entry name" value="BIFUNCTIONAL NON-HOMOLOGOUS END JOINING PROTEIN LIGD"/>
    <property type="match status" value="1"/>
</dbReference>
<name>A0A537JY38_9BACT</name>
<evidence type="ECO:0000313" key="26">
    <source>
        <dbReference type="Proteomes" id="UP000318509"/>
    </source>
</evidence>
<feature type="region of interest" description="Disordered" evidence="23">
    <location>
        <begin position="1"/>
        <end position="27"/>
    </location>
</feature>
<keyword evidence="15" id="KW-0233">DNA recombination</keyword>
<evidence type="ECO:0000256" key="23">
    <source>
        <dbReference type="SAM" id="MobiDB-lite"/>
    </source>
</evidence>
<comment type="similarity">
    <text evidence="22">In the N-terminal section; belongs to the LigD polymerase family.</text>
</comment>
<evidence type="ECO:0000256" key="11">
    <source>
        <dbReference type="ARBA" id="ARBA00022839"/>
    </source>
</evidence>
<dbReference type="InterPro" id="IPR014144">
    <property type="entry name" value="LigD_PE_domain"/>
</dbReference>
<dbReference type="AlphaFoldDB" id="A0A537JY38"/>
<evidence type="ECO:0000256" key="16">
    <source>
        <dbReference type="ARBA" id="ARBA00023204"/>
    </source>
</evidence>
<evidence type="ECO:0000313" key="25">
    <source>
        <dbReference type="EMBL" id="TMI88415.1"/>
    </source>
</evidence>
<evidence type="ECO:0000256" key="20">
    <source>
        <dbReference type="ARBA" id="ARBA00034003"/>
    </source>
</evidence>